<evidence type="ECO:0000313" key="1">
    <source>
        <dbReference type="EMBL" id="MQX06798.1"/>
    </source>
</evidence>
<evidence type="ECO:0000313" key="2">
    <source>
        <dbReference type="Proteomes" id="UP000466694"/>
    </source>
</evidence>
<dbReference type="AlphaFoldDB" id="A0A844A3U0"/>
<dbReference type="Proteomes" id="UP000466694">
    <property type="component" value="Unassembled WGS sequence"/>
</dbReference>
<dbReference type="RefSeq" id="WP_141322219.1">
    <property type="nucleotide sequence ID" value="NZ_BJNI01000062.1"/>
</dbReference>
<protein>
    <submittedName>
        <fullName evidence="1">Uncharacterized protein</fullName>
    </submittedName>
</protein>
<organism evidence="1 2">
    <name type="scientific">Rhizobium fredii</name>
    <name type="common">Sinorhizobium fredii</name>
    <dbReference type="NCBI Taxonomy" id="380"/>
    <lineage>
        <taxon>Bacteria</taxon>
        <taxon>Pseudomonadati</taxon>
        <taxon>Pseudomonadota</taxon>
        <taxon>Alphaproteobacteria</taxon>
        <taxon>Hyphomicrobiales</taxon>
        <taxon>Rhizobiaceae</taxon>
        <taxon>Sinorhizobium/Ensifer group</taxon>
        <taxon>Sinorhizobium</taxon>
    </lineage>
</organism>
<accession>A0A844A3U0</accession>
<comment type="caution">
    <text evidence="1">The sequence shown here is derived from an EMBL/GenBank/DDBJ whole genome shotgun (WGS) entry which is preliminary data.</text>
</comment>
<dbReference type="EMBL" id="WISZ01000004">
    <property type="protein sequence ID" value="MQX06798.1"/>
    <property type="molecule type" value="Genomic_DNA"/>
</dbReference>
<sequence length="401" mass="45900">MHVDLGPAAVSTSREIDGAHDRWLGSIGKKDERMMTDQRRAWLRGAYLDRITEVAQHYAAAHTHFADPEWEAYIAGEFGYLSELSAEDQAYLRDQAGLEAFRRIVAALSDARETAFGKLRDDNGDVIQSDAAFRLDLGWLSLLQHAADRVRTYPEAWRARIDGAKEKFGCLVVHIVCDYAARGCRSEVERLREEVRLRSLGMCEICGESGRLRLSGYAKTVCDKHEPIMGEFRKDDGKWADPWTWNDDAGRIEQVLEKGRALISEYPAESVELLRDMDPVRPRPKEPVVDSDSEFFPSPIRSTEIGRRVDDDTWSLSGREQELLIEFGFQIIDSVQGACVKEEYLDGYVRDEIDQWRTYALSPLTESDAEFLHGYIRGLINEEYERIRIKQKAERADRDNE</sequence>
<gene>
    <name evidence="1" type="ORF">GHK48_00200</name>
</gene>
<reference evidence="1 2" key="1">
    <citation type="journal article" date="2013" name="Genome Biol.">
        <title>Comparative genomics of the core and accessory genomes of 48 Sinorhizobium strains comprising five genospecies.</title>
        <authorList>
            <person name="Sugawara M."/>
            <person name="Epstein B."/>
            <person name="Badgley B.D."/>
            <person name="Unno T."/>
            <person name="Xu L."/>
            <person name="Reese J."/>
            <person name="Gyaneshwar P."/>
            <person name="Denny R."/>
            <person name="Mudge J."/>
            <person name="Bharti A.K."/>
            <person name="Farmer A.D."/>
            <person name="May G.D."/>
            <person name="Woodward J.E."/>
            <person name="Medigue C."/>
            <person name="Vallenet D."/>
            <person name="Lajus A."/>
            <person name="Rouy Z."/>
            <person name="Martinez-Vaz B."/>
            <person name="Tiffin P."/>
            <person name="Young N.D."/>
            <person name="Sadowsky M.J."/>
        </authorList>
    </citation>
    <scope>NUCLEOTIDE SEQUENCE [LARGE SCALE GENOMIC DNA]</scope>
    <source>
        <strain evidence="1 2">USDA205</strain>
    </source>
</reference>
<proteinExistence type="predicted"/>
<name>A0A844A3U0_RHIFR</name>